<sequence length="1031" mass="111864">MSPTGNSDIHEALADAMSSRPYTHRQDVDTGITAVITVEEDMRFLRSTLRSVLTQNVLPGVVIIADATGRAGSRITTSFEVIPSPSGPVMEVPQSKHVTIHIVSAKGARSFGDAVSRALDRADLDDAPRALWLLHDDSRPSDASCLERLLEAWRNTPGASVLGCKQCDWEGSHLHDVGMYAGRHAVHSLVVDGEPDQEQYDGRQDVFAVSLAGALVSMSQFTRLRGINAWLTTYSESVDFCRRVCLSGGRVVVVPQAEISHRRARYEGIRTRGGEPLKEDHTVNHAMTVHRSQQRYLYTDLAMSSWIIVWLWRLIRSFGMAIAMMFGKKPYEAWVQLCLPWLALADIAGNMKSRRLVARQSKVAASSLQVLFADSRQIKQFHDRRDAFQSQQGRVLLSPLERAHLRTRTIYRWSAAVVMALVCFAAIVVMYWPVFRSIFSGGSLYSDVLLSTGASFTQLVQSATTPWVFGSGTGIPAPPTPWLLVLMLASLVALGHVTAALAMILFVAAPLSALSFWALAGVFTRSDVVRVLGGLLWASTGIMFGWYAQANMPMLTVMVFLPAAFAFVFRAVGMYHTEDPLKPRTSVQAAAIAALCFIPVVAAEPQLLFALIVVFLMFLLFVRRKRAMLLLIPVPAAFAVAPTLVNAVRYADLGMWRQLFGDITVPTSSANGSPASLSLLEAAQRALGWQMGSTEHADLAVTVLFGVITLLALASLVLPFALRTSRLMWVVIVCGGALALISSRVAIAVDADGVVAGSAQPGIAMMILGFLACVCLVAGGAVKRFQPLHASGSDPAPKKDRLHALIVSGRVVLALILVCCIGIQCMYGIERHKDAGLGVSENGLPMVTTDYLEASADHRVLAVSAETRNIVNYAVMRTSRGDLIDSSPVQRARLLSGKHDAVDEQLAQACASLLSNPDEEAIAAISALGFGGIYVVPETGDSSNDMPYEQLSANIAASNGTQSLVSTDSGSYYRLTLRSSTSQQVDTSWQQRAQHSVWRHAWLICLGVITALYCLVAMPRRRPSYGLEEQA</sequence>
<feature type="transmembrane region" description="Helical" evidence="5">
    <location>
        <begin position="554"/>
        <end position="573"/>
    </location>
</feature>
<dbReference type="InterPro" id="IPR029044">
    <property type="entry name" value="Nucleotide-diphossugar_trans"/>
</dbReference>
<comment type="similarity">
    <text evidence="2">Belongs to the glycosyltransferase 2 family.</text>
</comment>
<comment type="pathway">
    <text evidence="1">Cell wall biogenesis; cell wall polysaccharide biosynthesis.</text>
</comment>
<dbReference type="EMBL" id="JGZA01000015">
    <property type="protein sequence ID" value="KFI69832.1"/>
    <property type="molecule type" value="Genomic_DNA"/>
</dbReference>
<reference evidence="7 8" key="1">
    <citation type="submission" date="2014-03" db="EMBL/GenBank/DDBJ databases">
        <title>Genomics of Bifidobacteria.</title>
        <authorList>
            <person name="Ventura M."/>
            <person name="Milani C."/>
            <person name="Lugli G.A."/>
        </authorList>
    </citation>
    <scope>NUCLEOTIDE SEQUENCE [LARGE SCALE GENOMIC DNA]</scope>
    <source>
        <strain evidence="7 8">LMG 21814</strain>
    </source>
</reference>
<evidence type="ECO:0000256" key="2">
    <source>
        <dbReference type="ARBA" id="ARBA00006739"/>
    </source>
</evidence>
<feature type="transmembrane region" description="Helical" evidence="5">
    <location>
        <begin position="802"/>
        <end position="824"/>
    </location>
</feature>
<evidence type="ECO:0000313" key="7">
    <source>
        <dbReference type="EMBL" id="KFI69832.1"/>
    </source>
</evidence>
<feature type="transmembrane region" description="Helical" evidence="5">
    <location>
        <begin position="997"/>
        <end position="1016"/>
    </location>
</feature>
<dbReference type="SUPFAM" id="SSF53448">
    <property type="entry name" value="Nucleotide-diphospho-sugar transferases"/>
    <property type="match status" value="1"/>
</dbReference>
<feature type="transmembrane region" description="Helical" evidence="5">
    <location>
        <begin position="585"/>
        <end position="601"/>
    </location>
</feature>
<evidence type="ECO:0000256" key="1">
    <source>
        <dbReference type="ARBA" id="ARBA00004776"/>
    </source>
</evidence>
<dbReference type="AlphaFoldDB" id="A0A087BFN2"/>
<organism evidence="7 8">
    <name type="scientific">Bifidobacterium longum subsp. suis</name>
    <dbReference type="NCBI Taxonomy" id="1695"/>
    <lineage>
        <taxon>Bacteria</taxon>
        <taxon>Bacillati</taxon>
        <taxon>Actinomycetota</taxon>
        <taxon>Actinomycetes</taxon>
        <taxon>Bifidobacteriales</taxon>
        <taxon>Bifidobacteriaceae</taxon>
        <taxon>Bifidobacterium</taxon>
    </lineage>
</organism>
<evidence type="ECO:0000256" key="4">
    <source>
        <dbReference type="ARBA" id="ARBA00022679"/>
    </source>
</evidence>
<evidence type="ECO:0000313" key="8">
    <source>
        <dbReference type="Proteomes" id="UP000029024"/>
    </source>
</evidence>
<keyword evidence="4 7" id="KW-0808">Transferase</keyword>
<evidence type="ECO:0000259" key="6">
    <source>
        <dbReference type="Pfam" id="PF13632"/>
    </source>
</evidence>
<dbReference type="GO" id="GO:0016757">
    <property type="term" value="F:glycosyltransferase activity"/>
    <property type="evidence" value="ECO:0007669"/>
    <property type="project" value="UniProtKB-KW"/>
</dbReference>
<keyword evidence="5" id="KW-0472">Membrane</keyword>
<dbReference type="RefSeq" id="WP_032683819.1">
    <property type="nucleotide sequence ID" value="NZ_JGZA01000015.1"/>
</dbReference>
<dbReference type="PANTHER" id="PTHR43179:SF12">
    <property type="entry name" value="GALACTOFURANOSYLTRANSFERASE GLFT2"/>
    <property type="match status" value="1"/>
</dbReference>
<feature type="transmembrane region" description="Helical" evidence="5">
    <location>
        <begin position="296"/>
        <end position="313"/>
    </location>
</feature>
<feature type="transmembrane region" description="Helical" evidence="5">
    <location>
        <begin position="629"/>
        <end position="651"/>
    </location>
</feature>
<keyword evidence="3" id="KW-0328">Glycosyltransferase</keyword>
<dbReference type="InterPro" id="IPR001173">
    <property type="entry name" value="Glyco_trans_2-like"/>
</dbReference>
<proteinExistence type="inferred from homology"/>
<feature type="transmembrane region" description="Helical" evidence="5">
    <location>
        <begin position="699"/>
        <end position="720"/>
    </location>
</feature>
<dbReference type="PANTHER" id="PTHR43179">
    <property type="entry name" value="RHAMNOSYLTRANSFERASE WBBL"/>
    <property type="match status" value="1"/>
</dbReference>
<dbReference type="Pfam" id="PF13632">
    <property type="entry name" value="Glyco_trans_2_3"/>
    <property type="match status" value="1"/>
</dbReference>
<dbReference type="Proteomes" id="UP000029024">
    <property type="component" value="Unassembled WGS sequence"/>
</dbReference>
<accession>A0A087BFN2</accession>
<keyword evidence="5" id="KW-0812">Transmembrane</keyword>
<name>A0A087BFN2_BIFLN</name>
<gene>
    <name evidence="7" type="ORF">BLSS_0134</name>
</gene>
<feature type="transmembrane region" description="Helical" evidence="5">
    <location>
        <begin position="410"/>
        <end position="432"/>
    </location>
</feature>
<comment type="caution">
    <text evidence="7">The sequence shown here is derived from an EMBL/GenBank/DDBJ whole genome shotgun (WGS) entry which is preliminary data.</text>
</comment>
<evidence type="ECO:0000256" key="3">
    <source>
        <dbReference type="ARBA" id="ARBA00022676"/>
    </source>
</evidence>
<feature type="transmembrane region" description="Helical" evidence="5">
    <location>
        <begin position="482"/>
        <end position="507"/>
    </location>
</feature>
<feature type="transmembrane region" description="Helical" evidence="5">
    <location>
        <begin position="761"/>
        <end position="782"/>
    </location>
</feature>
<keyword evidence="5" id="KW-1133">Transmembrane helix</keyword>
<feature type="transmembrane region" description="Helical" evidence="5">
    <location>
        <begin position="528"/>
        <end position="548"/>
    </location>
</feature>
<evidence type="ECO:0000256" key="5">
    <source>
        <dbReference type="SAM" id="Phobius"/>
    </source>
</evidence>
<protein>
    <submittedName>
        <fullName evidence="7">Glycosyltransferase</fullName>
    </submittedName>
</protein>
<feature type="domain" description="Glycosyltransferase 2-like" evidence="6">
    <location>
        <begin position="133"/>
        <end position="320"/>
    </location>
</feature>
<dbReference type="Gene3D" id="3.90.550.10">
    <property type="entry name" value="Spore Coat Polysaccharide Biosynthesis Protein SpsA, Chain A"/>
    <property type="match status" value="1"/>
</dbReference>
<feature type="transmembrane region" description="Helical" evidence="5">
    <location>
        <begin position="727"/>
        <end position="749"/>
    </location>
</feature>